<dbReference type="InterPro" id="IPR011006">
    <property type="entry name" value="CheY-like_superfamily"/>
</dbReference>
<dbReference type="Proteomes" id="UP001589607">
    <property type="component" value="Unassembled WGS sequence"/>
</dbReference>
<dbReference type="PANTHER" id="PTHR37299:SF1">
    <property type="entry name" value="STAGE 0 SPORULATION PROTEIN A HOMOLOG"/>
    <property type="match status" value="1"/>
</dbReference>
<dbReference type="Pfam" id="PF04397">
    <property type="entry name" value="LytTR"/>
    <property type="match status" value="1"/>
</dbReference>
<dbReference type="CDD" id="cd17534">
    <property type="entry name" value="REC_DC-like"/>
    <property type="match status" value="1"/>
</dbReference>
<dbReference type="InterPro" id="IPR001789">
    <property type="entry name" value="Sig_transdc_resp-reg_receiver"/>
</dbReference>
<feature type="modified residue" description="4-aspartylphosphate" evidence="1">
    <location>
        <position position="56"/>
    </location>
</feature>
<keyword evidence="1" id="KW-0597">Phosphoprotein</keyword>
<reference evidence="4 5" key="1">
    <citation type="submission" date="2024-09" db="EMBL/GenBank/DDBJ databases">
        <authorList>
            <person name="Sun Q."/>
            <person name="Mori K."/>
        </authorList>
    </citation>
    <scope>NUCLEOTIDE SEQUENCE [LARGE SCALE GENOMIC DNA]</scope>
    <source>
        <strain evidence="4 5">CECT 7955</strain>
    </source>
</reference>
<accession>A0ABV5GND7</accession>
<dbReference type="Pfam" id="PF00072">
    <property type="entry name" value="Response_reg"/>
    <property type="match status" value="1"/>
</dbReference>
<evidence type="ECO:0000313" key="5">
    <source>
        <dbReference type="Proteomes" id="UP001589607"/>
    </source>
</evidence>
<sequence length="233" mass="27098">MEKSLQILVIEDEFITQKTIINQLTEIGYRISGTAMSSDEAIEILENEIVNFAILDINIKGKKNGIWLANYIKENYSIPYIYLTAYSDDDTITKALKTDPYAYLVKPFQKTDLLTSIEISVQIFNKINQQIKENFLIIKHLEVYKKINLNSIRFIESDKNYLILNSSDTNYRYRATITEFTKQLPHCFIQTHKGFIVNINFITAFSNTLIEIENNKIPISKTHKDNVLRILTQ</sequence>
<dbReference type="RefSeq" id="WP_236456639.1">
    <property type="nucleotide sequence ID" value="NZ_CBCSGE010000042.1"/>
</dbReference>
<feature type="domain" description="HTH LytTR-type" evidence="3">
    <location>
        <begin position="136"/>
        <end position="200"/>
    </location>
</feature>
<dbReference type="EMBL" id="JBHMEY010000024">
    <property type="protein sequence ID" value="MFB9096894.1"/>
    <property type="molecule type" value="Genomic_DNA"/>
</dbReference>
<dbReference type="InterPro" id="IPR007492">
    <property type="entry name" value="LytTR_DNA-bd_dom"/>
</dbReference>
<feature type="domain" description="Response regulatory" evidence="2">
    <location>
        <begin position="6"/>
        <end position="121"/>
    </location>
</feature>
<keyword evidence="5" id="KW-1185">Reference proteome</keyword>
<gene>
    <name evidence="4" type="ORF">ACFFVF_10230</name>
</gene>
<dbReference type="PANTHER" id="PTHR37299">
    <property type="entry name" value="TRANSCRIPTIONAL REGULATOR-RELATED"/>
    <property type="match status" value="1"/>
</dbReference>
<name>A0ABV5GND7_9FLAO</name>
<evidence type="ECO:0000313" key="4">
    <source>
        <dbReference type="EMBL" id="MFB9096894.1"/>
    </source>
</evidence>
<dbReference type="Gene3D" id="2.40.50.1020">
    <property type="entry name" value="LytTr DNA-binding domain"/>
    <property type="match status" value="1"/>
</dbReference>
<evidence type="ECO:0000259" key="3">
    <source>
        <dbReference type="PROSITE" id="PS50930"/>
    </source>
</evidence>
<dbReference type="Gene3D" id="3.40.50.2300">
    <property type="match status" value="1"/>
</dbReference>
<dbReference type="PROSITE" id="PS50930">
    <property type="entry name" value="HTH_LYTTR"/>
    <property type="match status" value="1"/>
</dbReference>
<dbReference type="SMART" id="SM00850">
    <property type="entry name" value="LytTR"/>
    <property type="match status" value="1"/>
</dbReference>
<dbReference type="PROSITE" id="PS50110">
    <property type="entry name" value="RESPONSE_REGULATORY"/>
    <property type="match status" value="1"/>
</dbReference>
<proteinExistence type="predicted"/>
<dbReference type="SMART" id="SM00448">
    <property type="entry name" value="REC"/>
    <property type="match status" value="1"/>
</dbReference>
<comment type="caution">
    <text evidence="4">The sequence shown here is derived from an EMBL/GenBank/DDBJ whole genome shotgun (WGS) entry which is preliminary data.</text>
</comment>
<organism evidence="4 5">
    <name type="scientific">Flavobacterium jumunjinense</name>
    <dbReference type="NCBI Taxonomy" id="998845"/>
    <lineage>
        <taxon>Bacteria</taxon>
        <taxon>Pseudomonadati</taxon>
        <taxon>Bacteroidota</taxon>
        <taxon>Flavobacteriia</taxon>
        <taxon>Flavobacteriales</taxon>
        <taxon>Flavobacteriaceae</taxon>
        <taxon>Flavobacterium</taxon>
    </lineage>
</organism>
<dbReference type="SUPFAM" id="SSF52172">
    <property type="entry name" value="CheY-like"/>
    <property type="match status" value="1"/>
</dbReference>
<evidence type="ECO:0000259" key="2">
    <source>
        <dbReference type="PROSITE" id="PS50110"/>
    </source>
</evidence>
<dbReference type="InterPro" id="IPR046947">
    <property type="entry name" value="LytR-like"/>
</dbReference>
<protein>
    <submittedName>
        <fullName evidence="4">Response regulator</fullName>
    </submittedName>
</protein>
<evidence type="ECO:0000256" key="1">
    <source>
        <dbReference type="PROSITE-ProRule" id="PRU00169"/>
    </source>
</evidence>